<dbReference type="PANTHER" id="PTHR30336:SF6">
    <property type="entry name" value="INTEGRAL MEMBRANE PROTEIN"/>
    <property type="match status" value="1"/>
</dbReference>
<accession>A0A7C9LRT5</accession>
<keyword evidence="1" id="KW-0472">Membrane</keyword>
<dbReference type="AlphaFoldDB" id="A0A7C9LRT5"/>
<dbReference type="EMBL" id="VVIQ01000002">
    <property type="protein sequence ID" value="MUL27039.1"/>
    <property type="molecule type" value="Genomic_DNA"/>
</dbReference>
<organism evidence="3 4">
    <name type="scientific">Prevotella vespertina</name>
    <dbReference type="NCBI Taxonomy" id="2608404"/>
    <lineage>
        <taxon>Bacteria</taxon>
        <taxon>Pseudomonadati</taxon>
        <taxon>Bacteroidota</taxon>
        <taxon>Bacteroidia</taxon>
        <taxon>Bacteroidales</taxon>
        <taxon>Prevotellaceae</taxon>
        <taxon>Prevotella</taxon>
    </lineage>
</organism>
<feature type="transmembrane region" description="Helical" evidence="1">
    <location>
        <begin position="7"/>
        <end position="27"/>
    </location>
</feature>
<proteinExistence type="predicted"/>
<dbReference type="PANTHER" id="PTHR30336">
    <property type="entry name" value="INNER MEMBRANE PROTEIN, PROBABLE PERMEASE"/>
    <property type="match status" value="1"/>
</dbReference>
<protein>
    <submittedName>
        <fullName evidence="3">Protein SanA</fullName>
    </submittedName>
</protein>
<dbReference type="GO" id="GO:0005886">
    <property type="term" value="C:plasma membrane"/>
    <property type="evidence" value="ECO:0007669"/>
    <property type="project" value="TreeGrafter"/>
</dbReference>
<dbReference type="InterPro" id="IPR051599">
    <property type="entry name" value="Cell_Envelope_Assoc"/>
</dbReference>
<dbReference type="InterPro" id="IPR003848">
    <property type="entry name" value="DUF218"/>
</dbReference>
<gene>
    <name evidence="3" type="ORF">F0475_01570</name>
</gene>
<evidence type="ECO:0000256" key="1">
    <source>
        <dbReference type="SAM" id="Phobius"/>
    </source>
</evidence>
<dbReference type="Pfam" id="PF02698">
    <property type="entry name" value="DUF218"/>
    <property type="match status" value="1"/>
</dbReference>
<keyword evidence="4" id="KW-1185">Reference proteome</keyword>
<reference evidence="3 4" key="1">
    <citation type="submission" date="2019-09" db="EMBL/GenBank/DDBJ databases">
        <title>Prevotella A2879 sp. nov., isolated from an abscess of a patient.</title>
        <authorList>
            <person name="Buhl M."/>
            <person name="Oberhettinger P."/>
        </authorList>
    </citation>
    <scope>NUCLEOTIDE SEQUENCE [LARGE SCALE GENOMIC DNA]</scope>
    <source>
        <strain evidence="3 4">A2879</strain>
    </source>
</reference>
<dbReference type="CDD" id="cd06259">
    <property type="entry name" value="YdcF-like"/>
    <property type="match status" value="1"/>
</dbReference>
<feature type="domain" description="DUF218" evidence="2">
    <location>
        <begin position="48"/>
        <end position="169"/>
    </location>
</feature>
<evidence type="ECO:0000313" key="3">
    <source>
        <dbReference type="EMBL" id="MUL27039.1"/>
    </source>
</evidence>
<dbReference type="RefSeq" id="WP_155715094.1">
    <property type="nucleotide sequence ID" value="NZ_VVIQ01000002.1"/>
</dbReference>
<name>A0A7C9LRT5_9BACT</name>
<evidence type="ECO:0000259" key="2">
    <source>
        <dbReference type="Pfam" id="PF02698"/>
    </source>
</evidence>
<keyword evidence="1" id="KW-0812">Transmembrane</keyword>
<evidence type="ECO:0000313" key="4">
    <source>
        <dbReference type="Proteomes" id="UP000482295"/>
    </source>
</evidence>
<comment type="caution">
    <text evidence="3">The sequence shown here is derived from an EMBL/GenBank/DDBJ whole genome shotgun (WGS) entry which is preliminary data.</text>
</comment>
<dbReference type="Proteomes" id="UP000482295">
    <property type="component" value="Unassembled WGS sequence"/>
</dbReference>
<keyword evidence="1" id="KW-1133">Transmembrane helix</keyword>
<sequence>MKRKVSYTIIGILVIVIAVIATCNIIVNNNAKGRVFDNPADVPAMKTAVLLGTSPKSRYTGGPNQFFQARINAAVELYKHHKYKQLIISGEKRTGYDEPSAMKRCLTERGVPANIIHMDGSGHRTFLSMRNIQKDYHADSIIIISQKWHNQRSIYLADHLGIYAVGYNAEDVHNFFAQLTHIRELLARVKLFKDVLH</sequence>